<evidence type="ECO:0000256" key="7">
    <source>
        <dbReference type="ARBA" id="ARBA00022840"/>
    </source>
</evidence>
<keyword evidence="8" id="KW-0902">Two-component regulatory system</keyword>
<keyword evidence="5" id="KW-0547">Nucleotide-binding</keyword>
<evidence type="ECO:0000256" key="8">
    <source>
        <dbReference type="ARBA" id="ARBA00023012"/>
    </source>
</evidence>
<dbReference type="SUPFAM" id="SSF55874">
    <property type="entry name" value="ATPase domain of HSP90 chaperone/DNA topoisomerase II/histidine kinase"/>
    <property type="match status" value="1"/>
</dbReference>
<evidence type="ECO:0000256" key="3">
    <source>
        <dbReference type="ARBA" id="ARBA00022553"/>
    </source>
</evidence>
<evidence type="ECO:0000256" key="6">
    <source>
        <dbReference type="ARBA" id="ARBA00022777"/>
    </source>
</evidence>
<evidence type="ECO:0000256" key="9">
    <source>
        <dbReference type="SAM" id="MobiDB-lite"/>
    </source>
</evidence>
<accession>A0A372M8U0</accession>
<keyword evidence="4" id="KW-0808">Transferase</keyword>
<dbReference type="Proteomes" id="UP000263094">
    <property type="component" value="Unassembled WGS sequence"/>
</dbReference>
<dbReference type="PANTHER" id="PTHR24421:SF10">
    <property type="entry name" value="NITRATE_NITRITE SENSOR PROTEIN NARQ"/>
    <property type="match status" value="1"/>
</dbReference>
<feature type="region of interest" description="Disordered" evidence="9">
    <location>
        <begin position="396"/>
        <end position="447"/>
    </location>
</feature>
<dbReference type="GO" id="GO:0016020">
    <property type="term" value="C:membrane"/>
    <property type="evidence" value="ECO:0007669"/>
    <property type="project" value="InterPro"/>
</dbReference>
<evidence type="ECO:0000256" key="4">
    <source>
        <dbReference type="ARBA" id="ARBA00022679"/>
    </source>
</evidence>
<feature type="transmembrane region" description="Helical" evidence="10">
    <location>
        <begin position="72"/>
        <end position="94"/>
    </location>
</feature>
<evidence type="ECO:0000259" key="11">
    <source>
        <dbReference type="Pfam" id="PF07730"/>
    </source>
</evidence>
<name>A0A372M8U0_9ACTN</name>
<evidence type="ECO:0000313" key="13">
    <source>
        <dbReference type="Proteomes" id="UP000263094"/>
    </source>
</evidence>
<reference evidence="12 13" key="1">
    <citation type="submission" date="2018-08" db="EMBL/GenBank/DDBJ databases">
        <title>Isolation, diversity and antifungal activity of Actinobacteria from wheat.</title>
        <authorList>
            <person name="Han C."/>
        </authorList>
    </citation>
    <scope>NUCLEOTIDE SEQUENCE [LARGE SCALE GENOMIC DNA]</scope>
    <source>
        <strain evidence="12 13">NEAU-YY421</strain>
    </source>
</reference>
<keyword evidence="10" id="KW-0472">Membrane</keyword>
<dbReference type="GO" id="GO:0046983">
    <property type="term" value="F:protein dimerization activity"/>
    <property type="evidence" value="ECO:0007669"/>
    <property type="project" value="InterPro"/>
</dbReference>
<organism evidence="12 13">
    <name type="scientific">Streptomyces triticagri</name>
    <dbReference type="NCBI Taxonomy" id="2293568"/>
    <lineage>
        <taxon>Bacteria</taxon>
        <taxon>Bacillati</taxon>
        <taxon>Actinomycetota</taxon>
        <taxon>Actinomycetes</taxon>
        <taxon>Kitasatosporales</taxon>
        <taxon>Streptomycetaceae</taxon>
        <taxon>Streptomyces</taxon>
    </lineage>
</organism>
<dbReference type="InterPro" id="IPR036890">
    <property type="entry name" value="HATPase_C_sf"/>
</dbReference>
<dbReference type="GO" id="GO:0005524">
    <property type="term" value="F:ATP binding"/>
    <property type="evidence" value="ECO:0007669"/>
    <property type="project" value="UniProtKB-KW"/>
</dbReference>
<dbReference type="Pfam" id="PF07730">
    <property type="entry name" value="HisKA_3"/>
    <property type="match status" value="1"/>
</dbReference>
<dbReference type="InterPro" id="IPR011712">
    <property type="entry name" value="Sig_transdc_His_kin_sub3_dim/P"/>
</dbReference>
<dbReference type="GO" id="GO:0000155">
    <property type="term" value="F:phosphorelay sensor kinase activity"/>
    <property type="evidence" value="ECO:0007669"/>
    <property type="project" value="InterPro"/>
</dbReference>
<feature type="transmembrane region" description="Helical" evidence="10">
    <location>
        <begin position="24"/>
        <end position="40"/>
    </location>
</feature>
<feature type="domain" description="Signal transduction histidine kinase subgroup 3 dimerisation and phosphoacceptor" evidence="11">
    <location>
        <begin position="192"/>
        <end position="261"/>
    </location>
</feature>
<evidence type="ECO:0000313" key="12">
    <source>
        <dbReference type="EMBL" id="RFU86853.1"/>
    </source>
</evidence>
<dbReference type="AlphaFoldDB" id="A0A372M8U0"/>
<evidence type="ECO:0000256" key="2">
    <source>
        <dbReference type="ARBA" id="ARBA00012438"/>
    </source>
</evidence>
<proteinExistence type="predicted"/>
<evidence type="ECO:0000256" key="1">
    <source>
        <dbReference type="ARBA" id="ARBA00000085"/>
    </source>
</evidence>
<sequence length="447" mass="46107">MCSLPATDPGHVLATLRAVPVRRLALYVPAAAALLALLVFEAVQTHYLPTTVATVLTGALCIAAVLVPPRRFPVLACIAVTASLLLTGVSTALAHRPETTPGMAESGALLLVVTRSVRQLTWPRAVGLALLAGFAAGALLLRIDSGQWSDVGNYVAPLLMFAELVAVGLGLYLRQHDTLRARLRAAELQDQRLEYARELHDFVAHHVTAIVTQAKAVRYATAGGHAPAAADLDRMLALIEESGSEAMTSMRSMVSVLRAPSGAGTGPGGSLAALRPLVADFARHGPPCELTLDPRLADRALAPQITTGVHRLVQESLTNVRKHGVSVSKVVVDVRLSPERADLIEAVVTDDGRGPRGAGRGEGFGLVGLAERIAAAGGTFAAGRGPGGGWRVEAGLPVPDLRRGAPHGRSATTSPSGIFRGSPHGPSATAGPSGTVSPPGTVSPSGV</sequence>
<feature type="compositionally biased region" description="Polar residues" evidence="9">
    <location>
        <begin position="430"/>
        <end position="447"/>
    </location>
</feature>
<gene>
    <name evidence="12" type="ORF">DY218_10240</name>
</gene>
<feature type="transmembrane region" description="Helical" evidence="10">
    <location>
        <begin position="155"/>
        <end position="173"/>
    </location>
</feature>
<dbReference type="EMBL" id="QUAK01000054">
    <property type="protein sequence ID" value="RFU86853.1"/>
    <property type="molecule type" value="Genomic_DNA"/>
</dbReference>
<dbReference type="Gene3D" id="1.20.5.1930">
    <property type="match status" value="1"/>
</dbReference>
<keyword evidence="13" id="KW-1185">Reference proteome</keyword>
<evidence type="ECO:0000256" key="5">
    <source>
        <dbReference type="ARBA" id="ARBA00022741"/>
    </source>
</evidence>
<evidence type="ECO:0000256" key="10">
    <source>
        <dbReference type="SAM" id="Phobius"/>
    </source>
</evidence>
<dbReference type="InterPro" id="IPR050482">
    <property type="entry name" value="Sensor_HK_TwoCompSys"/>
</dbReference>
<dbReference type="EC" id="2.7.13.3" evidence="2"/>
<comment type="caution">
    <text evidence="12">The sequence shown here is derived from an EMBL/GenBank/DDBJ whole genome shotgun (WGS) entry which is preliminary data.</text>
</comment>
<protein>
    <recommendedName>
        <fullName evidence="2">histidine kinase</fullName>
        <ecNumber evidence="2">2.7.13.3</ecNumber>
    </recommendedName>
</protein>
<keyword evidence="3" id="KW-0597">Phosphoprotein</keyword>
<comment type="catalytic activity">
    <reaction evidence="1">
        <text>ATP + protein L-histidine = ADP + protein N-phospho-L-histidine.</text>
        <dbReference type="EC" id="2.7.13.3"/>
    </reaction>
</comment>
<feature type="transmembrane region" description="Helical" evidence="10">
    <location>
        <begin position="47"/>
        <end position="66"/>
    </location>
</feature>
<dbReference type="OrthoDB" id="227596at2"/>
<keyword evidence="10" id="KW-0812">Transmembrane</keyword>
<keyword evidence="10" id="KW-1133">Transmembrane helix</keyword>
<keyword evidence="7" id="KW-0067">ATP-binding</keyword>
<dbReference type="PANTHER" id="PTHR24421">
    <property type="entry name" value="NITRATE/NITRITE SENSOR PROTEIN NARX-RELATED"/>
    <property type="match status" value="1"/>
</dbReference>
<feature type="transmembrane region" description="Helical" evidence="10">
    <location>
        <begin position="125"/>
        <end position="143"/>
    </location>
</feature>
<dbReference type="Gene3D" id="3.30.565.10">
    <property type="entry name" value="Histidine kinase-like ATPase, C-terminal domain"/>
    <property type="match status" value="1"/>
</dbReference>
<keyword evidence="6" id="KW-0418">Kinase</keyword>